<proteinExistence type="predicted"/>
<name>A0A0F8W891_9ZZZZ</name>
<sequence length="135" mass="15159">MALRCYRNIGLGILCCKKLVEVVFLIVTFGPLGYLIYLFLSLPMVSAEVARKPHLIGLPKSLRDVGAERFAFAQPPRNGTETYGASQKGFPIPLRNVICCSIVYKNFLGILVLISSFEILCQFFSELSFRTYRLS</sequence>
<feature type="transmembrane region" description="Helical" evidence="1">
    <location>
        <begin position="107"/>
        <end position="125"/>
    </location>
</feature>
<comment type="caution">
    <text evidence="2">The sequence shown here is derived from an EMBL/GenBank/DDBJ whole genome shotgun (WGS) entry which is preliminary data.</text>
</comment>
<keyword evidence="1" id="KW-1133">Transmembrane helix</keyword>
<organism evidence="2">
    <name type="scientific">marine sediment metagenome</name>
    <dbReference type="NCBI Taxonomy" id="412755"/>
    <lineage>
        <taxon>unclassified sequences</taxon>
        <taxon>metagenomes</taxon>
        <taxon>ecological metagenomes</taxon>
    </lineage>
</organism>
<feature type="transmembrane region" description="Helical" evidence="1">
    <location>
        <begin position="20"/>
        <end position="40"/>
    </location>
</feature>
<protein>
    <submittedName>
        <fullName evidence="2">Uncharacterized protein</fullName>
    </submittedName>
</protein>
<gene>
    <name evidence="2" type="ORF">LCGC14_3100840</name>
</gene>
<keyword evidence="1" id="KW-0472">Membrane</keyword>
<evidence type="ECO:0000256" key="1">
    <source>
        <dbReference type="SAM" id="Phobius"/>
    </source>
</evidence>
<dbReference type="AlphaFoldDB" id="A0A0F8W891"/>
<dbReference type="EMBL" id="LAZR01066808">
    <property type="protein sequence ID" value="KKK52843.1"/>
    <property type="molecule type" value="Genomic_DNA"/>
</dbReference>
<keyword evidence="1" id="KW-0812">Transmembrane</keyword>
<accession>A0A0F8W891</accession>
<evidence type="ECO:0000313" key="2">
    <source>
        <dbReference type="EMBL" id="KKK52843.1"/>
    </source>
</evidence>
<reference evidence="2" key="1">
    <citation type="journal article" date="2015" name="Nature">
        <title>Complex archaea that bridge the gap between prokaryotes and eukaryotes.</title>
        <authorList>
            <person name="Spang A."/>
            <person name="Saw J.H."/>
            <person name="Jorgensen S.L."/>
            <person name="Zaremba-Niedzwiedzka K."/>
            <person name="Martijn J."/>
            <person name="Lind A.E."/>
            <person name="van Eijk R."/>
            <person name="Schleper C."/>
            <person name="Guy L."/>
            <person name="Ettema T.J."/>
        </authorList>
    </citation>
    <scope>NUCLEOTIDE SEQUENCE</scope>
</reference>